<reference evidence="11 13" key="3">
    <citation type="submission" date="2020-02" db="EMBL/GenBank/DDBJ databases">
        <authorList>
            <person name="Kociolek L.K."/>
            <person name="Ozer E.A."/>
        </authorList>
    </citation>
    <scope>NUCLEOTIDE SEQUENCE [LARGE SCALE GENOMIC DNA]</scope>
    <source>
        <strain evidence="11 13">ATCC 14501</strain>
    </source>
</reference>
<dbReference type="GO" id="GO:0005886">
    <property type="term" value="C:plasma membrane"/>
    <property type="evidence" value="ECO:0007669"/>
    <property type="project" value="UniProtKB-SubCell"/>
</dbReference>
<evidence type="ECO:0000313" key="12">
    <source>
        <dbReference type="Proteomes" id="UP000030008"/>
    </source>
</evidence>
<dbReference type="RefSeq" id="WP_002610425.1">
    <property type="nucleotide sequence ID" value="NZ_AP025565.1"/>
</dbReference>
<keyword evidence="5 7" id="KW-1133">Transmembrane helix</keyword>
<keyword evidence="6 7" id="KW-0472">Membrane</keyword>
<evidence type="ECO:0000313" key="9">
    <source>
        <dbReference type="EMBL" id="MCR0235086.1"/>
    </source>
</evidence>
<evidence type="ECO:0000256" key="5">
    <source>
        <dbReference type="ARBA" id="ARBA00022989"/>
    </source>
</evidence>
<comment type="similarity">
    <text evidence="2">Belongs to the chromate ion transporter (CHR) (TC 2.A.51) family.</text>
</comment>
<dbReference type="EMBL" id="JQIF01000003">
    <property type="protein sequence ID" value="KGJ54929.1"/>
    <property type="molecule type" value="Genomic_DNA"/>
</dbReference>
<evidence type="ECO:0000256" key="4">
    <source>
        <dbReference type="ARBA" id="ARBA00022692"/>
    </source>
</evidence>
<organism evidence="8 12">
    <name type="scientific">Clostridium innocuum</name>
    <dbReference type="NCBI Taxonomy" id="1522"/>
    <lineage>
        <taxon>Bacteria</taxon>
        <taxon>Bacillati</taxon>
        <taxon>Bacillota</taxon>
        <taxon>Clostridia</taxon>
        <taxon>Eubacteriales</taxon>
        <taxon>Clostridiaceae</taxon>
        <taxon>Clostridium</taxon>
    </lineage>
</organism>
<feature type="transmembrane region" description="Helical" evidence="7">
    <location>
        <begin position="76"/>
        <end position="101"/>
    </location>
</feature>
<dbReference type="EMBL" id="CP048838">
    <property type="protein sequence ID" value="QJA03438.1"/>
    <property type="molecule type" value="Genomic_DNA"/>
</dbReference>
<keyword evidence="3" id="KW-1003">Cell membrane</keyword>
<dbReference type="AlphaFoldDB" id="A0A099IAA7"/>
<evidence type="ECO:0000313" key="8">
    <source>
        <dbReference type="EMBL" id="KGJ54929.1"/>
    </source>
</evidence>
<dbReference type="GO" id="GO:0015109">
    <property type="term" value="F:chromate transmembrane transporter activity"/>
    <property type="evidence" value="ECO:0007669"/>
    <property type="project" value="InterPro"/>
</dbReference>
<dbReference type="GeneID" id="61926625"/>
<evidence type="ECO:0000256" key="3">
    <source>
        <dbReference type="ARBA" id="ARBA00022475"/>
    </source>
</evidence>
<reference evidence="10" key="2">
    <citation type="journal article" date="2019" name="Nat. Med.">
        <title>A library of human gut bacterial isolates paired with longitudinal multiomics data enables mechanistic microbiome research.</title>
        <authorList>
            <person name="Poyet M."/>
            <person name="Groussin M."/>
            <person name="Gibbons S.M."/>
            <person name="Avila-Pacheco J."/>
            <person name="Jiang X."/>
            <person name="Kearney S.M."/>
            <person name="Perrotta A.R."/>
            <person name="Berdy B."/>
            <person name="Zhao S."/>
            <person name="Lieberman T.D."/>
            <person name="Swanson P.K."/>
            <person name="Smith M."/>
            <person name="Roesemann S."/>
            <person name="Alexander J.E."/>
            <person name="Rich S.A."/>
            <person name="Livny J."/>
            <person name="Vlamakis H."/>
            <person name="Clish C."/>
            <person name="Bullock K."/>
            <person name="Deik A."/>
            <person name="Scott J."/>
            <person name="Pierce K.A."/>
            <person name="Xavier R.J."/>
            <person name="Alm E.J."/>
        </authorList>
    </citation>
    <scope>NUCLEOTIDE SEQUENCE</scope>
    <source>
        <strain evidence="10">BIOML-A12</strain>
    </source>
</reference>
<feature type="transmembrane region" description="Helical" evidence="7">
    <location>
        <begin position="113"/>
        <end position="135"/>
    </location>
</feature>
<dbReference type="EMBL" id="JAKTMA010000050">
    <property type="protein sequence ID" value="MCR0235086.1"/>
    <property type="molecule type" value="Genomic_DNA"/>
</dbReference>
<dbReference type="InterPro" id="IPR003370">
    <property type="entry name" value="Chromate_transpt"/>
</dbReference>
<evidence type="ECO:0000256" key="6">
    <source>
        <dbReference type="ARBA" id="ARBA00023136"/>
    </source>
</evidence>
<protein>
    <submittedName>
        <fullName evidence="8">Chromate transporter</fullName>
    </submittedName>
</protein>
<dbReference type="Proteomes" id="UP000030008">
    <property type="component" value="Unassembled WGS sequence"/>
</dbReference>
<reference evidence="9" key="4">
    <citation type="journal article" date="2022" name="Clin. Infect. Dis.">
        <title>Association between Clostridium innocuum and antibiotic-associated diarrhea in adults and children: A cross-sectional study and comparative genomics analysis.</title>
        <authorList>
            <person name="Cherny K.E."/>
            <person name="Muscat E.B."/>
            <person name="Balaji A."/>
            <person name="Mukherjee J."/>
            <person name="Ozer E.A."/>
            <person name="Angarone M.P."/>
            <person name="Hauser A.R."/>
            <person name="Sichel J.S."/>
            <person name="Amponsah E."/>
            <person name="Kociolek L.K."/>
        </authorList>
    </citation>
    <scope>NUCLEOTIDE SEQUENCE</scope>
    <source>
        <strain evidence="9">NU1-AC-029v</strain>
    </source>
</reference>
<feature type="transmembrane region" description="Helical" evidence="7">
    <location>
        <begin position="141"/>
        <end position="160"/>
    </location>
</feature>
<gene>
    <name evidence="8" type="ORF">CIAN88_00980</name>
    <name evidence="11" type="ORF">G4D54_13770</name>
    <name evidence="10" type="ORF">GT664_17965</name>
    <name evidence="9" type="ORF">MKC95_20175</name>
</gene>
<feature type="transmembrane region" description="Helical" evidence="7">
    <location>
        <begin position="167"/>
        <end position="184"/>
    </location>
</feature>
<name>A0A099IAA7_CLOIN</name>
<evidence type="ECO:0000313" key="10">
    <source>
        <dbReference type="EMBL" id="MZH57587.1"/>
    </source>
</evidence>
<dbReference type="InterPro" id="IPR052518">
    <property type="entry name" value="CHR_Transporter"/>
</dbReference>
<dbReference type="Pfam" id="PF02417">
    <property type="entry name" value="Chromate_transp"/>
    <property type="match status" value="1"/>
</dbReference>
<evidence type="ECO:0000256" key="7">
    <source>
        <dbReference type="SAM" id="Phobius"/>
    </source>
</evidence>
<dbReference type="PANTHER" id="PTHR43663:SF1">
    <property type="entry name" value="CHROMATE TRANSPORTER"/>
    <property type="match status" value="1"/>
</dbReference>
<evidence type="ECO:0000256" key="2">
    <source>
        <dbReference type="ARBA" id="ARBA00005262"/>
    </source>
</evidence>
<dbReference type="Proteomes" id="UP000604383">
    <property type="component" value="Unassembled WGS sequence"/>
</dbReference>
<evidence type="ECO:0000256" key="1">
    <source>
        <dbReference type="ARBA" id="ARBA00004651"/>
    </source>
</evidence>
<evidence type="ECO:0000313" key="11">
    <source>
        <dbReference type="EMBL" id="QJA03438.1"/>
    </source>
</evidence>
<reference evidence="8 12" key="1">
    <citation type="submission" date="2014-08" db="EMBL/GenBank/DDBJ databases">
        <title>Clostridium innocuum, an unnegligible vancomycin-resistant pathogen causing extra-intestinal infections.</title>
        <authorList>
            <person name="Feng Y."/>
            <person name="Chiu C.-H."/>
        </authorList>
    </citation>
    <scope>NUCLEOTIDE SEQUENCE [LARGE SCALE GENOMIC DNA]</scope>
    <source>
        <strain evidence="8 12">AN88</strain>
    </source>
</reference>
<sequence>MTLLQLLFSFLQIGLLSIGGGYAALPIIQDQVVAMHGWLSMREFADILTISQMTPGPIAINAASFVGTKIAGLPGALVASLGVVLPSFIIVLTLSFLYYKYRQLDAIQAVLKGLRPAVVALIASAGVSLGIDAFWGGKAISLADVNLESVLLFALGFFLLRKYKKSPITVMLLCGVLAVGYGLLSGSLTF</sequence>
<dbReference type="Proteomes" id="UP001203972">
    <property type="component" value="Unassembled WGS sequence"/>
</dbReference>
<dbReference type="PANTHER" id="PTHR43663">
    <property type="entry name" value="CHROMATE TRANSPORT PROTEIN-RELATED"/>
    <property type="match status" value="1"/>
</dbReference>
<keyword evidence="4 7" id="KW-0812">Transmembrane</keyword>
<dbReference type="Proteomes" id="UP000503330">
    <property type="component" value="Chromosome"/>
</dbReference>
<proteinExistence type="inferred from homology"/>
<accession>A0A099IAA7</accession>
<dbReference type="EMBL" id="WWTN01000038">
    <property type="protein sequence ID" value="MZH57587.1"/>
    <property type="molecule type" value="Genomic_DNA"/>
</dbReference>
<evidence type="ECO:0000313" key="13">
    <source>
        <dbReference type="Proteomes" id="UP000503330"/>
    </source>
</evidence>
<comment type="subcellular location">
    <subcellularLocation>
        <location evidence="1">Cell membrane</location>
        <topology evidence="1">Multi-pass membrane protein</topology>
    </subcellularLocation>
</comment>